<comment type="subcellular location">
    <subcellularLocation>
        <location evidence="3">Nucleus</location>
    </subcellularLocation>
</comment>
<reference evidence="8" key="2">
    <citation type="submission" date="2021-11" db="EMBL/GenBank/DDBJ databases">
        <authorList>
            <consortium name="Genoscope - CEA"/>
            <person name="William W."/>
        </authorList>
    </citation>
    <scope>NUCLEOTIDE SEQUENCE</scope>
</reference>
<evidence type="ECO:0000313" key="8">
    <source>
        <dbReference type="EMBL" id="CAH0376130.1"/>
    </source>
</evidence>
<keyword evidence="3" id="KW-0539">Nucleus</keyword>
<sequence>MSGRGPQKTCPACDAKVHARKARCPCGHVFASKKRAASPPRPPLAPLPTSTTGRRRSAGSPASYAEPSLKSKMRQKRGEAVVSKPPPEKRRRTDAPPAAPPKKRGRPPKKQAAPPEDALALLNALEAKESLTKDDVRALAQCATNDEERACQLLDDACKDDQVALEACATTLTLASERGGAYASAERTNERAQQLRRQARAGLDVEEGLTALSDLIASRALEDAAVAAACGAAGVILQTRGTPTALLVWRAAARSYPSHRAALLEDWLDVLRTETSSSRIALDDDLGGSARWASVLALVITEACVPLAEEVPSVTESERCSNALTGALLRRCREGPNESDWRDLALAFSSDLVAALEAPAWSSSSESVLRSLARSASTELRKAPSDRKAEPYVCFLGDLLAVIVGGVSAVTKRATSSVTPVVQEQGGACDVPEENQRLEALVAFQQLQLNGLEARSSSEPLCGEALRYSVAKWHAELPDSAKALKRHLASQFAGRDVARVRRASWDAALPRDKLRGVACAIVQGSPLARGLSLLAKQLVGLLAHLQPKVRDKALRALGRASCDHLLERDVVQQAMRSRFADESPSVRLAAVEVCGTKCQQQPSLFVHYEEDLLKRLRDAGLAVRKATARRLKTTLTDARIPPDARARTLAALVRCAARPSEERTVKDLVRDCIREAWFAPVADVAAPRLLPRVSPSVTDAPRIKEAAYRLDPITRQVVDVVSAAGDDQTIGAVFAMALTEQDGKSRKAASARLRAQQHVAHLADHLVRLDGSRSDGKVTPQTTPDKHTIITGSLTEESASDVVMTLSAIRAFARSAPETVAPSLDVIAPYLRGDNGLDEKGESAAVQKAAEIIHAACSALPRPASASLAARCSPDLEKAALNSRGSAPTTAAVACLAALDATRSNTEAGRSLWRLAALCHDLLRRRRHVGRAALVLGCVAKDWACGLARGAPDDESEPSTLARMRDPHGAVFACVAREASSNDAAAARAASAACASVAGAPRLANAARSDGLLERLLSHPHASVRAASLRGWADVLDGCDRAARAQHASDSESVRSVVCNDESLREDAEGAFQAAAACAQACLARASTLLEDRDGDVRCASVTFLNGVLRHGLANPRDIAPLLVGRHGDELQKVRDAAADALRETAAKRPQLVALRFSEGFADACASARRYSDEIPLPILKAVGTSYQVCCEGRAARAKALKSALDVFVTPNDLPAKDGDLSNWLGKRAATCRALGSLPFRTADEPLMVIRACARACALDGAALHESLRDASDVSARDAARCGAFSLLCRLKAHIKRRHRLGDARCAAYDGDCDKQLGAIRDDSPLVCGPLFSRSALAAVGTNRGGSVRSSLVVDLGRLLAEEQDDGDLQDRPKKPRGRPPKDQPLKRTSSMEPPKKPRKKVKRKRPKDDSDDSDDDWGPGKN</sequence>
<keyword evidence="2" id="KW-0159">Chromosome partition</keyword>
<dbReference type="PANTHER" id="PTHR21704:SF18">
    <property type="entry name" value="NIPPED-B-LIKE PROTEIN"/>
    <property type="match status" value="1"/>
</dbReference>
<dbReference type="GO" id="GO:0045132">
    <property type="term" value="P:meiotic chromosome segregation"/>
    <property type="evidence" value="ECO:0007669"/>
    <property type="project" value="InterPro"/>
</dbReference>
<reference evidence="7" key="1">
    <citation type="submission" date="2021-01" db="EMBL/GenBank/DDBJ databases">
        <authorList>
            <person name="Corre E."/>
            <person name="Pelletier E."/>
            <person name="Niang G."/>
            <person name="Scheremetjew M."/>
            <person name="Finn R."/>
            <person name="Kale V."/>
            <person name="Holt S."/>
            <person name="Cochrane G."/>
            <person name="Meng A."/>
            <person name="Brown T."/>
            <person name="Cohen L."/>
        </authorList>
    </citation>
    <scope>NUCLEOTIDE SEQUENCE</scope>
    <source>
        <strain evidence="7">CCMP1756</strain>
    </source>
</reference>
<dbReference type="Pfam" id="PF12830">
    <property type="entry name" value="Nipped-B_C"/>
    <property type="match status" value="1"/>
</dbReference>
<dbReference type="InterPro" id="IPR016024">
    <property type="entry name" value="ARM-type_fold"/>
</dbReference>
<dbReference type="Gene3D" id="1.25.10.10">
    <property type="entry name" value="Leucine-rich Repeat Variant"/>
    <property type="match status" value="2"/>
</dbReference>
<evidence type="ECO:0000256" key="3">
    <source>
        <dbReference type="RuleBase" id="RU364107"/>
    </source>
</evidence>
<evidence type="ECO:0000313" key="7">
    <source>
        <dbReference type="EMBL" id="CAE0693994.1"/>
    </source>
</evidence>
<keyword evidence="9" id="KW-1185">Reference proteome</keyword>
<comment type="similarity">
    <text evidence="3">Belongs to the SCC2/Nipped-B family.</text>
</comment>
<dbReference type="GO" id="GO:0061775">
    <property type="term" value="F:cohesin loader activity"/>
    <property type="evidence" value="ECO:0007669"/>
    <property type="project" value="InterPro"/>
</dbReference>
<feature type="region of interest" description="Disordered" evidence="4">
    <location>
        <begin position="1363"/>
        <end position="1423"/>
    </location>
</feature>
<dbReference type="GO" id="GO:0010468">
    <property type="term" value="P:regulation of gene expression"/>
    <property type="evidence" value="ECO:0007669"/>
    <property type="project" value="InterPro"/>
</dbReference>
<evidence type="ECO:0000313" key="9">
    <source>
        <dbReference type="Proteomes" id="UP000789595"/>
    </source>
</evidence>
<name>A0A7S3ZU48_9STRA</name>
<dbReference type="GO" id="GO:0003677">
    <property type="term" value="F:DNA binding"/>
    <property type="evidence" value="ECO:0007669"/>
    <property type="project" value="InterPro"/>
</dbReference>
<accession>A0A7S3ZU48</accession>
<feature type="compositionally biased region" description="Acidic residues" evidence="4">
    <location>
        <begin position="1410"/>
        <end position="1423"/>
    </location>
</feature>
<dbReference type="Proteomes" id="UP000789595">
    <property type="component" value="Unassembled WGS sequence"/>
</dbReference>
<organism evidence="7">
    <name type="scientific">Pelagomonas calceolata</name>
    <dbReference type="NCBI Taxonomy" id="35677"/>
    <lineage>
        <taxon>Eukaryota</taxon>
        <taxon>Sar</taxon>
        <taxon>Stramenopiles</taxon>
        <taxon>Ochrophyta</taxon>
        <taxon>Pelagophyceae</taxon>
        <taxon>Pelagomonadales</taxon>
        <taxon>Pelagomonadaceae</taxon>
        <taxon>Pelagomonas</taxon>
    </lineage>
</organism>
<keyword evidence="3" id="KW-0131">Cell cycle</keyword>
<keyword evidence="3" id="KW-0677">Repeat</keyword>
<dbReference type="GO" id="GO:0140588">
    <property type="term" value="P:chromatin looping"/>
    <property type="evidence" value="ECO:0007669"/>
    <property type="project" value="InterPro"/>
</dbReference>
<dbReference type="InterPro" id="IPR017956">
    <property type="entry name" value="AT_hook_DNA-bd_motif"/>
</dbReference>
<proteinExistence type="inferred from homology"/>
<dbReference type="InterPro" id="IPR033031">
    <property type="entry name" value="Scc2/Nipped-B"/>
</dbReference>
<evidence type="ECO:0000256" key="1">
    <source>
        <dbReference type="ARBA" id="ARBA00010845"/>
    </source>
</evidence>
<dbReference type="Pfam" id="PF07557">
    <property type="entry name" value="Shugoshin_C"/>
    <property type="match status" value="1"/>
</dbReference>
<dbReference type="GO" id="GO:0000775">
    <property type="term" value="C:chromosome, centromeric region"/>
    <property type="evidence" value="ECO:0007669"/>
    <property type="project" value="InterPro"/>
</dbReference>
<feature type="region of interest" description="Disordered" evidence="4">
    <location>
        <begin position="31"/>
        <end position="114"/>
    </location>
</feature>
<dbReference type="EMBL" id="HBIW01011040">
    <property type="protein sequence ID" value="CAE0693994.1"/>
    <property type="molecule type" value="Transcribed_RNA"/>
</dbReference>
<dbReference type="InterPro" id="IPR011515">
    <property type="entry name" value="Shugoshin_C"/>
</dbReference>
<comment type="similarity">
    <text evidence="1">Belongs to the shugoshin family.</text>
</comment>
<dbReference type="GO" id="GO:0090694">
    <property type="term" value="C:Scc2-Scc4 cohesin loading complex"/>
    <property type="evidence" value="ECO:0007669"/>
    <property type="project" value="TreeGrafter"/>
</dbReference>
<dbReference type="InterPro" id="IPR011989">
    <property type="entry name" value="ARM-like"/>
</dbReference>
<dbReference type="EMBL" id="CAKKNE010000005">
    <property type="protein sequence ID" value="CAH0376130.1"/>
    <property type="molecule type" value="Genomic_DNA"/>
</dbReference>
<evidence type="ECO:0000259" key="6">
    <source>
        <dbReference type="Pfam" id="PF12830"/>
    </source>
</evidence>
<feature type="domain" description="Sister chromatid cohesion C-terminal" evidence="6">
    <location>
        <begin position="1090"/>
        <end position="1254"/>
    </location>
</feature>
<feature type="domain" description="Shugoshin C-terminal" evidence="5">
    <location>
        <begin position="54"/>
        <end position="74"/>
    </location>
</feature>
<evidence type="ECO:0000256" key="4">
    <source>
        <dbReference type="SAM" id="MobiDB-lite"/>
    </source>
</evidence>
<dbReference type="SMART" id="SM00384">
    <property type="entry name" value="AT_hook"/>
    <property type="match status" value="2"/>
</dbReference>
<dbReference type="PANTHER" id="PTHR21704">
    <property type="entry name" value="NIPPED-B-LIKE PROTEIN DELANGIN SCC2-RELATED"/>
    <property type="match status" value="1"/>
</dbReference>
<dbReference type="GO" id="GO:1990414">
    <property type="term" value="P:replication-born double-strand break repair via sister chromatid exchange"/>
    <property type="evidence" value="ECO:0007669"/>
    <property type="project" value="TreeGrafter"/>
</dbReference>
<dbReference type="GO" id="GO:0034087">
    <property type="term" value="P:establishment of mitotic sister chromatid cohesion"/>
    <property type="evidence" value="ECO:0007669"/>
    <property type="project" value="TreeGrafter"/>
</dbReference>
<dbReference type="SUPFAM" id="SSF48371">
    <property type="entry name" value="ARM repeat"/>
    <property type="match status" value="1"/>
</dbReference>
<dbReference type="InterPro" id="IPR024986">
    <property type="entry name" value="Nipped-B_C"/>
</dbReference>
<evidence type="ECO:0000256" key="2">
    <source>
        <dbReference type="ARBA" id="ARBA00022829"/>
    </source>
</evidence>
<dbReference type="GO" id="GO:0071169">
    <property type="term" value="P:establishment of protein localization to chromatin"/>
    <property type="evidence" value="ECO:0007669"/>
    <property type="project" value="TreeGrafter"/>
</dbReference>
<dbReference type="OrthoDB" id="39031at2759"/>
<dbReference type="GO" id="GO:0003682">
    <property type="term" value="F:chromatin binding"/>
    <property type="evidence" value="ECO:0007669"/>
    <property type="project" value="TreeGrafter"/>
</dbReference>
<evidence type="ECO:0000259" key="5">
    <source>
        <dbReference type="Pfam" id="PF07557"/>
    </source>
</evidence>
<feature type="compositionally biased region" description="Basic residues" evidence="4">
    <location>
        <begin position="1397"/>
        <end position="1406"/>
    </location>
</feature>
<gene>
    <name evidence="7" type="ORF">PCAL00307_LOCUS9430</name>
    <name evidence="8" type="ORF">PECAL_5P06900</name>
</gene>
<protein>
    <recommendedName>
        <fullName evidence="3">Sister chromatid cohesion protein</fullName>
    </recommendedName>
</protein>